<dbReference type="EMBL" id="UOEB01000108">
    <property type="protein sequence ID" value="VAV83826.1"/>
    <property type="molecule type" value="Genomic_DNA"/>
</dbReference>
<sequence>MKNYITLVLVFFFALNISAQEKPVKIVFDVTSSNPKVHQAAVRHVKGMSKAYPNSKFEVVMYSGSINMVLKDKSTVAEDIEALSKNDNITFIVCQGTMKRHKISDDQLIPGLKQVPDGILEIITKQAEGWGYIKEGQ</sequence>
<name>A0A3B0R408_9ZZZZ</name>
<dbReference type="InterPro" id="IPR027396">
    <property type="entry name" value="DsrEFH-like"/>
</dbReference>
<dbReference type="Pfam" id="PF02635">
    <property type="entry name" value="DsrE"/>
    <property type="match status" value="1"/>
</dbReference>
<dbReference type="Gene3D" id="3.40.1260.10">
    <property type="entry name" value="DsrEFH-like"/>
    <property type="match status" value="1"/>
</dbReference>
<organism evidence="1">
    <name type="scientific">hydrothermal vent metagenome</name>
    <dbReference type="NCBI Taxonomy" id="652676"/>
    <lineage>
        <taxon>unclassified sequences</taxon>
        <taxon>metagenomes</taxon>
        <taxon>ecological metagenomes</taxon>
    </lineage>
</organism>
<accession>A0A3B0R408</accession>
<dbReference type="SUPFAM" id="SSF75169">
    <property type="entry name" value="DsrEFH-like"/>
    <property type="match status" value="1"/>
</dbReference>
<dbReference type="PANTHER" id="PTHR37691:SF1">
    <property type="entry name" value="BLR3518 PROTEIN"/>
    <property type="match status" value="1"/>
</dbReference>
<protein>
    <submittedName>
        <fullName evidence="1">Uncharacterized protein</fullName>
    </submittedName>
</protein>
<evidence type="ECO:0000313" key="1">
    <source>
        <dbReference type="EMBL" id="VAV83826.1"/>
    </source>
</evidence>
<dbReference type="PANTHER" id="PTHR37691">
    <property type="entry name" value="BLR3518 PROTEIN"/>
    <property type="match status" value="1"/>
</dbReference>
<gene>
    <name evidence="1" type="ORF">MNBD_BACTEROID02-1726</name>
</gene>
<reference evidence="1" key="1">
    <citation type="submission" date="2018-06" db="EMBL/GenBank/DDBJ databases">
        <authorList>
            <person name="Zhirakovskaya E."/>
        </authorList>
    </citation>
    <scope>NUCLEOTIDE SEQUENCE</scope>
</reference>
<proteinExistence type="predicted"/>
<dbReference type="AlphaFoldDB" id="A0A3B0R408"/>
<dbReference type="InterPro" id="IPR003787">
    <property type="entry name" value="Sulphur_relay_DsrE/F-like"/>
</dbReference>